<comment type="caution">
    <text evidence="9">The sequence shown here is derived from an EMBL/GenBank/DDBJ whole genome shotgun (WGS) entry which is preliminary data.</text>
</comment>
<dbReference type="AlphaFoldDB" id="A0AAE1D6U7"/>
<feature type="domain" description="SH3" evidence="6">
    <location>
        <begin position="1074"/>
        <end position="1135"/>
    </location>
</feature>
<sequence length="1165" mass="127638">MLNPRSIPSQFHSHVSNDYPGIRFLSSTAPAMILRTINVMIDVQRTPDSFLQCEALVLPLELMNPASFVWQTEPSSVSTDGEQDTAESAKAPGRRLGVYSQMKNLKNLAFKKLKAKGGKKKAGKSTKTDYLSDSEEIVVHSDGEGGWQHNRADNPDSDDSGDSSGTDYEDVEPNHGDLDGEEDAVTEGADGEECPYADLEDLGLGRPGAGAARGGSGRGAGAGKNKTLTHKLKNIFYNKKAKAAKKSKPVVDSGVSADTDSEGDQVDGCEGPLGPGDSAPDLAGDAISRTSSERSSGRFVRDDTGSVSSASTAAASTYTLASAVGGSTGQPTTTTTTAAAAASATTASSSLAGDGRSKSSSSLSTTSAAATTQASSSSAPAPASSTSSSSTTTTTTTSSVPMSSSNMPPPPLPPRTSKNLSQPAENSPPLPPRNPSAPPKSSTLGMPLDTVVPVSPPGNRASTAGKHDKKKDRFSFGYDGSENNITAKLDYIDYDPASAQTLERIEKSDPTTKRRKSLFGRRSNASNRPMSSSSNTSSSGGGSNSNYMYPDLSAFPQLKGDNSDDNLYVDLEDEHIYGKASDIYQSRFESEPLYQWYSKDKMIQNTRSDKSTSDDLSDEEYLELEEKSRPESVYEDVERLLEKTSLTVTRDKASMKSNSTSSSESISTPISAKDKPQRRSVIEDVFKNGGNLHRALWCQMPEVISSGLLEKLSDQEKKIQEAMFEIMTSEASYQRSLKVLISVFLMAPEFSADMSDRCVITRRDRQVLFSNIGHIKDISEDFLRDLEERWQESCHMKDVCDIIHKHASQKFEPYVRYCSNQAYQDRALNNLKQNAEFSEAVKRLEQNSQCQFLPLASFLLLPMQRITRLPLLVDAIAHRLEPGCALHTSCKKALDSLTKVAKRCDEAAKKMQQAEQMCLLASNLEFKVKEFPLVSASRFLVKQGELNMIKADGTNRKPLSKLLGSHKEHLYLYLFNDVLMVTKKKGSAFQVRDYCQRNSLYVEAVDNPDKSRHLAPGVATGVPNLLFLALLANHDNKQVELVLSCKSESERTRWVEAISPTSSAGDSERIYDYWDCPQFHCVQKYIAQQPDELTLEESDVINVTRKMADGWCEGERIRDGEKGWFPASHTEEINNSHVRARNLRMRYRLMMASQEYALMEFGNKH</sequence>
<dbReference type="InterPro" id="IPR001452">
    <property type="entry name" value="SH3_domain"/>
</dbReference>
<accession>A0AAE1D6U7</accession>
<dbReference type="InterPro" id="IPR035899">
    <property type="entry name" value="DBL_dom_sf"/>
</dbReference>
<feature type="compositionally biased region" description="Low complexity" evidence="5">
    <location>
        <begin position="305"/>
        <end position="323"/>
    </location>
</feature>
<feature type="compositionally biased region" description="Low complexity" evidence="5">
    <location>
        <begin position="655"/>
        <end position="671"/>
    </location>
</feature>
<dbReference type="Pfam" id="PF00621">
    <property type="entry name" value="RhoGEF"/>
    <property type="match status" value="1"/>
</dbReference>
<dbReference type="InterPro" id="IPR001849">
    <property type="entry name" value="PH_domain"/>
</dbReference>
<feature type="compositionally biased region" description="Low complexity" evidence="5">
    <location>
        <begin position="332"/>
        <end position="406"/>
    </location>
</feature>
<dbReference type="SUPFAM" id="SSF48065">
    <property type="entry name" value="DBL homology domain (DH-domain)"/>
    <property type="match status" value="1"/>
</dbReference>
<evidence type="ECO:0000259" key="6">
    <source>
        <dbReference type="PROSITE" id="PS50002"/>
    </source>
</evidence>
<dbReference type="Pfam" id="PF22697">
    <property type="entry name" value="SOS1_NGEF_PH"/>
    <property type="match status" value="1"/>
</dbReference>
<feature type="domain" description="PH" evidence="7">
    <location>
        <begin position="939"/>
        <end position="1063"/>
    </location>
</feature>
<dbReference type="InterPro" id="IPR047270">
    <property type="entry name" value="PH_ephexin"/>
</dbReference>
<dbReference type="PANTHER" id="PTHR12845:SF5">
    <property type="entry name" value="EPHEXIN, ISOFORM D"/>
    <property type="match status" value="1"/>
</dbReference>
<dbReference type="Gene3D" id="1.20.900.10">
    <property type="entry name" value="Dbl homology (DH) domain"/>
    <property type="match status" value="1"/>
</dbReference>
<feature type="compositionally biased region" description="Basic and acidic residues" evidence="5">
    <location>
        <begin position="503"/>
        <end position="512"/>
    </location>
</feature>
<dbReference type="CDD" id="cd11793">
    <property type="entry name" value="SH3_ephexin1_like"/>
    <property type="match status" value="1"/>
</dbReference>
<feature type="compositionally biased region" description="Acidic residues" evidence="5">
    <location>
        <begin position="155"/>
        <end position="171"/>
    </location>
</feature>
<dbReference type="CDD" id="cd01221">
    <property type="entry name" value="PH_ephexin"/>
    <property type="match status" value="1"/>
</dbReference>
<feature type="region of interest" description="Disordered" evidence="5">
    <location>
        <begin position="648"/>
        <end position="678"/>
    </location>
</feature>
<dbReference type="InterPro" id="IPR036028">
    <property type="entry name" value="SH3-like_dom_sf"/>
</dbReference>
<feature type="compositionally biased region" description="Basic and acidic residues" evidence="5">
    <location>
        <begin position="291"/>
        <end position="304"/>
    </location>
</feature>
<comment type="subcellular location">
    <subcellularLocation>
        <location evidence="1">Cell projection</location>
    </subcellularLocation>
</comment>
<evidence type="ECO:0000256" key="5">
    <source>
        <dbReference type="SAM" id="MobiDB-lite"/>
    </source>
</evidence>
<feature type="region of interest" description="Disordered" evidence="5">
    <location>
        <begin position="241"/>
        <end position="566"/>
    </location>
</feature>
<gene>
    <name evidence="9" type="ORF">RRG08_033169</name>
</gene>
<evidence type="ECO:0000256" key="4">
    <source>
        <dbReference type="PROSITE-ProRule" id="PRU00192"/>
    </source>
</evidence>
<feature type="region of interest" description="Disordered" evidence="5">
    <location>
        <begin position="73"/>
        <end position="96"/>
    </location>
</feature>
<evidence type="ECO:0008006" key="11">
    <source>
        <dbReference type="Google" id="ProtNLM"/>
    </source>
</evidence>
<dbReference type="PROSITE" id="PS50003">
    <property type="entry name" value="PH_DOMAIN"/>
    <property type="match status" value="1"/>
</dbReference>
<dbReference type="PROSITE" id="PS50002">
    <property type="entry name" value="SH3"/>
    <property type="match status" value="1"/>
</dbReference>
<dbReference type="GO" id="GO:0005085">
    <property type="term" value="F:guanyl-nucleotide exchange factor activity"/>
    <property type="evidence" value="ECO:0007669"/>
    <property type="project" value="InterPro"/>
</dbReference>
<feature type="region of interest" description="Disordered" evidence="5">
    <location>
        <begin position="141"/>
        <end position="226"/>
    </location>
</feature>
<keyword evidence="3" id="KW-0966">Cell projection</keyword>
<dbReference type="PANTHER" id="PTHR12845">
    <property type="entry name" value="GUANINE NUCLEOTIDE EXCHANGE FACTOR"/>
    <property type="match status" value="1"/>
</dbReference>
<dbReference type="EMBL" id="JAWDGP010005190">
    <property type="protein sequence ID" value="KAK3758910.1"/>
    <property type="molecule type" value="Genomic_DNA"/>
</dbReference>
<dbReference type="GO" id="GO:0042995">
    <property type="term" value="C:cell projection"/>
    <property type="evidence" value="ECO:0007669"/>
    <property type="project" value="UniProtKB-SubCell"/>
</dbReference>
<dbReference type="SMART" id="SM00325">
    <property type="entry name" value="RhoGEF"/>
    <property type="match status" value="1"/>
</dbReference>
<keyword evidence="2 4" id="KW-0728">SH3 domain</keyword>
<evidence type="ECO:0000313" key="9">
    <source>
        <dbReference type="EMBL" id="KAK3758910.1"/>
    </source>
</evidence>
<dbReference type="SMART" id="SM00233">
    <property type="entry name" value="PH"/>
    <property type="match status" value="1"/>
</dbReference>
<evidence type="ECO:0000259" key="8">
    <source>
        <dbReference type="PROSITE" id="PS50010"/>
    </source>
</evidence>
<dbReference type="InterPro" id="IPR011993">
    <property type="entry name" value="PH-like_dom_sf"/>
</dbReference>
<dbReference type="SMART" id="SM00326">
    <property type="entry name" value="SH3"/>
    <property type="match status" value="1"/>
</dbReference>
<name>A0AAE1D6U7_9GAST</name>
<feature type="compositionally biased region" description="Gly residues" evidence="5">
    <location>
        <begin position="205"/>
        <end position="222"/>
    </location>
</feature>
<dbReference type="Proteomes" id="UP001283361">
    <property type="component" value="Unassembled WGS sequence"/>
</dbReference>
<evidence type="ECO:0000313" key="10">
    <source>
        <dbReference type="Proteomes" id="UP001283361"/>
    </source>
</evidence>
<feature type="domain" description="DH" evidence="8">
    <location>
        <begin position="718"/>
        <end position="907"/>
    </location>
</feature>
<keyword evidence="10" id="KW-1185">Reference proteome</keyword>
<feature type="compositionally biased region" description="Low complexity" evidence="5">
    <location>
        <begin position="521"/>
        <end position="538"/>
    </location>
</feature>
<dbReference type="PROSITE" id="PS50010">
    <property type="entry name" value="DH_2"/>
    <property type="match status" value="1"/>
</dbReference>
<evidence type="ECO:0000259" key="7">
    <source>
        <dbReference type="PROSITE" id="PS50003"/>
    </source>
</evidence>
<feature type="region of interest" description="Disordered" evidence="5">
    <location>
        <begin position="605"/>
        <end position="635"/>
    </location>
</feature>
<dbReference type="Pfam" id="PF07653">
    <property type="entry name" value="SH3_2"/>
    <property type="match status" value="1"/>
</dbReference>
<protein>
    <recommendedName>
        <fullName evidence="11">Rho guanine nucleotide exchange factor 26</fullName>
    </recommendedName>
</protein>
<dbReference type="InterPro" id="IPR047271">
    <property type="entry name" value="Ephexin-like"/>
</dbReference>
<evidence type="ECO:0000256" key="1">
    <source>
        <dbReference type="ARBA" id="ARBA00004316"/>
    </source>
</evidence>
<dbReference type="SUPFAM" id="SSF50729">
    <property type="entry name" value="PH domain-like"/>
    <property type="match status" value="1"/>
</dbReference>
<dbReference type="Gene3D" id="2.30.30.40">
    <property type="entry name" value="SH3 Domains"/>
    <property type="match status" value="1"/>
</dbReference>
<feature type="compositionally biased region" description="Acidic residues" evidence="5">
    <location>
        <begin position="179"/>
        <end position="201"/>
    </location>
</feature>
<dbReference type="Gene3D" id="2.30.29.30">
    <property type="entry name" value="Pleckstrin-homology domain (PH domain)/Phosphotyrosine-binding domain (PTB)"/>
    <property type="match status" value="1"/>
</dbReference>
<dbReference type="InterPro" id="IPR055251">
    <property type="entry name" value="SOS1_NGEF_PH"/>
</dbReference>
<organism evidence="9 10">
    <name type="scientific">Elysia crispata</name>
    <name type="common">lettuce slug</name>
    <dbReference type="NCBI Taxonomy" id="231223"/>
    <lineage>
        <taxon>Eukaryota</taxon>
        <taxon>Metazoa</taxon>
        <taxon>Spiralia</taxon>
        <taxon>Lophotrochozoa</taxon>
        <taxon>Mollusca</taxon>
        <taxon>Gastropoda</taxon>
        <taxon>Heterobranchia</taxon>
        <taxon>Euthyneura</taxon>
        <taxon>Panpulmonata</taxon>
        <taxon>Sacoglossa</taxon>
        <taxon>Placobranchoidea</taxon>
        <taxon>Plakobranchidae</taxon>
        <taxon>Elysia</taxon>
    </lineage>
</organism>
<reference evidence="9" key="1">
    <citation type="journal article" date="2023" name="G3 (Bethesda)">
        <title>A reference genome for the long-term kleptoplast-retaining sea slug Elysia crispata morphotype clarki.</title>
        <authorList>
            <person name="Eastman K.E."/>
            <person name="Pendleton A.L."/>
            <person name="Shaikh M.A."/>
            <person name="Suttiyut T."/>
            <person name="Ogas R."/>
            <person name="Tomko P."/>
            <person name="Gavelis G."/>
            <person name="Widhalm J.R."/>
            <person name="Wisecaver J.H."/>
        </authorList>
    </citation>
    <scope>NUCLEOTIDE SEQUENCE</scope>
    <source>
        <strain evidence="9">ECLA1</strain>
    </source>
</reference>
<evidence type="ECO:0000256" key="3">
    <source>
        <dbReference type="ARBA" id="ARBA00023273"/>
    </source>
</evidence>
<proteinExistence type="predicted"/>
<feature type="compositionally biased region" description="Basic and acidic residues" evidence="5">
    <location>
        <begin position="624"/>
        <end position="635"/>
    </location>
</feature>
<feature type="compositionally biased region" description="Pro residues" evidence="5">
    <location>
        <begin position="426"/>
        <end position="438"/>
    </location>
</feature>
<evidence type="ECO:0000256" key="2">
    <source>
        <dbReference type="ARBA" id="ARBA00022443"/>
    </source>
</evidence>
<dbReference type="SUPFAM" id="SSF50044">
    <property type="entry name" value="SH3-domain"/>
    <property type="match status" value="1"/>
</dbReference>
<dbReference type="InterPro" id="IPR000219">
    <property type="entry name" value="DH_dom"/>
</dbReference>
<dbReference type="CDD" id="cd00160">
    <property type="entry name" value="RhoGEF"/>
    <property type="match status" value="1"/>
</dbReference>